<reference evidence="2" key="1">
    <citation type="submission" date="2019-02" db="EMBL/GenBank/DDBJ databases">
        <authorList>
            <person name="Gruber-Vodicka R. H."/>
            <person name="Seah K. B. B."/>
        </authorList>
    </citation>
    <scope>NUCLEOTIDE SEQUENCE</scope>
    <source>
        <strain evidence="1">BECK_BZ197</strain>
        <strain evidence="3">BECK_BZ198</strain>
        <strain evidence="2">BECK_BZ199</strain>
    </source>
</reference>
<dbReference type="EMBL" id="CAADFO010000024">
    <property type="protein sequence ID" value="VFK26961.1"/>
    <property type="molecule type" value="Genomic_DNA"/>
</dbReference>
<gene>
    <name evidence="1" type="ORF">BECKMB1821G_GA0114241_102431</name>
    <name evidence="3" type="ORF">BECKMB1821H_GA0114242_102131</name>
    <name evidence="2" type="ORF">BECKMB1821I_GA0114274_102130</name>
</gene>
<accession>A0A450XPC8</accession>
<sequence length="49" mass="5495">MKATRFLLSAEVEMLEAAIYYQTQVHGLGDTFLTKVESAVRDITEHPLA</sequence>
<name>A0A450XPC8_9GAMM</name>
<dbReference type="EMBL" id="CAADFQ010000021">
    <property type="protein sequence ID" value="VFK31220.1"/>
    <property type="molecule type" value="Genomic_DNA"/>
</dbReference>
<protein>
    <recommendedName>
        <fullName evidence="4">ParE toxin of type II toxin-antitoxin system, parDE</fullName>
    </recommendedName>
</protein>
<dbReference type="AlphaFoldDB" id="A0A450XPC8"/>
<evidence type="ECO:0000313" key="2">
    <source>
        <dbReference type="EMBL" id="VFK31220.1"/>
    </source>
</evidence>
<proteinExistence type="predicted"/>
<evidence type="ECO:0000313" key="3">
    <source>
        <dbReference type="EMBL" id="VFK75397.1"/>
    </source>
</evidence>
<evidence type="ECO:0008006" key="4">
    <source>
        <dbReference type="Google" id="ProtNLM"/>
    </source>
</evidence>
<evidence type="ECO:0000313" key="1">
    <source>
        <dbReference type="EMBL" id="VFK26961.1"/>
    </source>
</evidence>
<organism evidence="2">
    <name type="scientific">Candidatus Kentrum sp. MB</name>
    <dbReference type="NCBI Taxonomy" id="2138164"/>
    <lineage>
        <taxon>Bacteria</taxon>
        <taxon>Pseudomonadati</taxon>
        <taxon>Pseudomonadota</taxon>
        <taxon>Gammaproteobacteria</taxon>
        <taxon>Candidatus Kentrum</taxon>
    </lineage>
</organism>
<dbReference type="EMBL" id="CAADGH010000021">
    <property type="protein sequence ID" value="VFK75397.1"/>
    <property type="molecule type" value="Genomic_DNA"/>
</dbReference>